<evidence type="ECO:0000313" key="2">
    <source>
        <dbReference type="Proteomes" id="UP001057498"/>
    </source>
</evidence>
<evidence type="ECO:0000313" key="1">
    <source>
        <dbReference type="EMBL" id="BDI04974.1"/>
    </source>
</evidence>
<dbReference type="EMBL" id="AP025730">
    <property type="protein sequence ID" value="BDI04974.1"/>
    <property type="molecule type" value="Genomic_DNA"/>
</dbReference>
<dbReference type="Gene3D" id="1.20.120.330">
    <property type="entry name" value="Nucleotidyltransferases domain 2"/>
    <property type="match status" value="1"/>
</dbReference>
<keyword evidence="2" id="KW-1185">Reference proteome</keyword>
<name>A0ABM7YKL8_9BURK</name>
<gene>
    <name evidence="1" type="ORF">CATMQ487_19440</name>
</gene>
<dbReference type="RefSeq" id="WP_251973054.1">
    <property type="nucleotide sequence ID" value="NZ_AP025730.1"/>
</dbReference>
<sequence length="143" mass="15783">MQNLLGRTLELVAPDRAQVVRLLAALARNLADAQLQGLSAENRFDAAYKSIMQLAMLALHAHGYRPRTSVPGHHQTAIQCLTLTINLPPATVRLLDALRKQRNLSDYSGDLVPESAVVDCVAAAGDLQRQLREWLGRERPELL</sequence>
<reference evidence="1" key="1">
    <citation type="submission" date="2022-04" db="EMBL/GenBank/DDBJ databases">
        <title>Whole genome sequence of Sphaerotilus sp. FB-5.</title>
        <authorList>
            <person name="Takeda M."/>
            <person name="Narihara S."/>
            <person name="Akimoto M."/>
            <person name="Akimoto R."/>
            <person name="Nishiyashiki S."/>
            <person name="Murakami T."/>
        </authorList>
    </citation>
    <scope>NUCLEOTIDE SEQUENCE</scope>
    <source>
        <strain evidence="1">FB-5</strain>
    </source>
</reference>
<proteinExistence type="predicted"/>
<protein>
    <recommendedName>
        <fullName evidence="3">DNA-binding protein</fullName>
    </recommendedName>
</protein>
<dbReference type="Proteomes" id="UP001057498">
    <property type="component" value="Chromosome"/>
</dbReference>
<accession>A0ABM7YKL8</accession>
<evidence type="ECO:0008006" key="3">
    <source>
        <dbReference type="Google" id="ProtNLM"/>
    </source>
</evidence>
<organism evidence="1 2">
    <name type="scientific">Sphaerotilus microaerophilus</name>
    <dbReference type="NCBI Taxonomy" id="2914710"/>
    <lineage>
        <taxon>Bacteria</taxon>
        <taxon>Pseudomonadati</taxon>
        <taxon>Pseudomonadota</taxon>
        <taxon>Betaproteobacteria</taxon>
        <taxon>Burkholderiales</taxon>
        <taxon>Sphaerotilaceae</taxon>
        <taxon>Sphaerotilus</taxon>
    </lineage>
</organism>